<dbReference type="OrthoDB" id="4369127at2759"/>
<evidence type="ECO:0000313" key="2">
    <source>
        <dbReference type="EMBL" id="PIK49556.1"/>
    </source>
</evidence>
<dbReference type="PANTHER" id="PTHR37984:SF15">
    <property type="entry name" value="INTEGRASE CATALYTIC DOMAIN-CONTAINING PROTEIN"/>
    <property type="match status" value="1"/>
</dbReference>
<dbReference type="InterPro" id="IPR001584">
    <property type="entry name" value="Integrase_cat-core"/>
</dbReference>
<accession>A0A2G8KNG1</accession>
<gene>
    <name evidence="2" type="ORF">BSL78_13574</name>
</gene>
<dbReference type="Pfam" id="PF17921">
    <property type="entry name" value="Integrase_H2C2"/>
    <property type="match status" value="1"/>
</dbReference>
<dbReference type="GO" id="GO:0015074">
    <property type="term" value="P:DNA integration"/>
    <property type="evidence" value="ECO:0007669"/>
    <property type="project" value="InterPro"/>
</dbReference>
<comment type="caution">
    <text evidence="2">The sequence shown here is derived from an EMBL/GenBank/DDBJ whole genome shotgun (WGS) entry which is preliminary data.</text>
</comment>
<dbReference type="EMBL" id="MRZV01000460">
    <property type="protein sequence ID" value="PIK49556.1"/>
    <property type="molecule type" value="Genomic_DNA"/>
</dbReference>
<name>A0A2G8KNG1_STIJA</name>
<dbReference type="Proteomes" id="UP000230750">
    <property type="component" value="Unassembled WGS sequence"/>
</dbReference>
<proteinExistence type="predicted"/>
<dbReference type="GO" id="GO:0003676">
    <property type="term" value="F:nucleic acid binding"/>
    <property type="evidence" value="ECO:0007669"/>
    <property type="project" value="InterPro"/>
</dbReference>
<keyword evidence="3" id="KW-1185">Reference proteome</keyword>
<dbReference type="PROSITE" id="PS50994">
    <property type="entry name" value="INTEGRASE"/>
    <property type="match status" value="1"/>
</dbReference>
<dbReference type="InterPro" id="IPR012337">
    <property type="entry name" value="RNaseH-like_sf"/>
</dbReference>
<dbReference type="PANTHER" id="PTHR37984">
    <property type="entry name" value="PROTEIN CBG26694"/>
    <property type="match status" value="1"/>
</dbReference>
<feature type="domain" description="Integrase catalytic" evidence="1">
    <location>
        <begin position="244"/>
        <end position="351"/>
    </location>
</feature>
<dbReference type="Pfam" id="PF00665">
    <property type="entry name" value="rve"/>
    <property type="match status" value="1"/>
</dbReference>
<dbReference type="InterPro" id="IPR036397">
    <property type="entry name" value="RNaseH_sf"/>
</dbReference>
<dbReference type="STRING" id="307972.A0A2G8KNG1"/>
<evidence type="ECO:0000259" key="1">
    <source>
        <dbReference type="PROSITE" id="PS50994"/>
    </source>
</evidence>
<dbReference type="SUPFAM" id="SSF53098">
    <property type="entry name" value="Ribonuclease H-like"/>
    <property type="match status" value="1"/>
</dbReference>
<dbReference type="AlphaFoldDB" id="A0A2G8KNG1"/>
<dbReference type="InterPro" id="IPR041588">
    <property type="entry name" value="Integrase_H2C2"/>
</dbReference>
<reference evidence="2" key="1">
    <citation type="journal article" date="2017" name="PLoS Biol.">
        <title>The sea cucumber genome provides insights into morphological evolution and visceral regeneration.</title>
        <authorList>
            <person name="Zhang X."/>
            <person name="Sun L."/>
            <person name="Yuan J."/>
            <person name="Sun Y."/>
            <person name="Gao Y."/>
            <person name="Zhang L."/>
            <person name="Li S."/>
            <person name="Dai H."/>
            <person name="Hamel J.F."/>
            <person name="Liu C."/>
            <person name="Yu Y."/>
            <person name="Liu S."/>
            <person name="Lin W."/>
            <person name="Guo K."/>
            <person name="Jin S."/>
            <person name="Xu P."/>
            <person name="Storey K.B."/>
            <person name="Huan P."/>
            <person name="Zhang T."/>
            <person name="Zhou Y."/>
            <person name="Zhang J."/>
            <person name="Lin C."/>
            <person name="Li X."/>
            <person name="Xing L."/>
            <person name="Huo D."/>
            <person name="Sun M."/>
            <person name="Wang L."/>
            <person name="Mercier A."/>
            <person name="Li F."/>
            <person name="Yang H."/>
            <person name="Xiang J."/>
        </authorList>
    </citation>
    <scope>NUCLEOTIDE SEQUENCE [LARGE SCALE GENOMIC DNA]</scope>
    <source>
        <strain evidence="2">Shaxun</strain>
        <tissue evidence="2">Muscle</tissue>
    </source>
</reference>
<dbReference type="Gene3D" id="1.10.340.70">
    <property type="match status" value="1"/>
</dbReference>
<dbReference type="Gene3D" id="3.30.420.10">
    <property type="entry name" value="Ribonuclease H-like superfamily/Ribonuclease H"/>
    <property type="match status" value="1"/>
</dbReference>
<dbReference type="InterPro" id="IPR050951">
    <property type="entry name" value="Retrovirus_Pol_polyprotein"/>
</dbReference>
<evidence type="ECO:0000313" key="3">
    <source>
        <dbReference type="Proteomes" id="UP000230750"/>
    </source>
</evidence>
<dbReference type="FunFam" id="1.10.340.70:FF:000001">
    <property type="entry name" value="Retrovirus-related Pol polyprotein from transposon gypsy-like Protein"/>
    <property type="match status" value="1"/>
</dbReference>
<organism evidence="2 3">
    <name type="scientific">Stichopus japonicus</name>
    <name type="common">Sea cucumber</name>
    <dbReference type="NCBI Taxonomy" id="307972"/>
    <lineage>
        <taxon>Eukaryota</taxon>
        <taxon>Metazoa</taxon>
        <taxon>Echinodermata</taxon>
        <taxon>Eleutherozoa</taxon>
        <taxon>Echinozoa</taxon>
        <taxon>Holothuroidea</taxon>
        <taxon>Aspidochirotacea</taxon>
        <taxon>Aspidochirotida</taxon>
        <taxon>Stichopodidae</taxon>
        <taxon>Apostichopus</taxon>
    </lineage>
</organism>
<protein>
    <recommendedName>
        <fullName evidence="1">Integrase catalytic domain-containing protein</fullName>
    </recommendedName>
</protein>
<sequence>MTTARLNATGQRWVSELASFRFEIRYRPGKENVDADVLSRMPIPDKLENYINEFTEKIPSTAITATAEYVQGTCCGEVACIDVTTVNSNSCDILGTSPTSTISPIDPLELKEAQENDLVLGRVMQMKKTGRRPSPQERKNETKNVQVLLNQWNKLEFDDKGLLCRCTVNRKQLLLPTKYKDTVLKGLHNDMGHIGVERTLDLIRQRFYWAYMAKEVEMYITKQCHCVVQKKPTRNIRAPLIPIHTTEPFEMVSIDYLHLEKCKGGYEYILVVVDHFTRFAQAYPTKNKSAHAAAERLFNDFFLRFGFPKRLHHDQGREFENQLFTKLQEYCGIEHCRTTPYHPQGMVRLRE</sequence>